<protein>
    <submittedName>
        <fullName evidence="1">Class I SAM-dependent methyltransferase</fullName>
    </submittedName>
</protein>
<dbReference type="EMBL" id="JAMQGO010000012">
    <property type="protein sequence ID" value="MCM2563448.1"/>
    <property type="molecule type" value="Genomic_DNA"/>
</dbReference>
<keyword evidence="1" id="KW-0808">Transferase</keyword>
<evidence type="ECO:0000313" key="1">
    <source>
        <dbReference type="EMBL" id="MCM2563448.1"/>
    </source>
</evidence>
<comment type="caution">
    <text evidence="1">The sequence shown here is derived from an EMBL/GenBank/DDBJ whole genome shotgun (WGS) entry which is preliminary data.</text>
</comment>
<organism evidence="1 2">
    <name type="scientific">Lutimaribacter degradans</name>
    <dbReference type="NCBI Taxonomy" id="2945989"/>
    <lineage>
        <taxon>Bacteria</taxon>
        <taxon>Pseudomonadati</taxon>
        <taxon>Pseudomonadota</taxon>
        <taxon>Alphaproteobacteria</taxon>
        <taxon>Rhodobacterales</taxon>
        <taxon>Roseobacteraceae</taxon>
        <taxon>Lutimaribacter</taxon>
    </lineage>
</organism>
<dbReference type="Proteomes" id="UP001203036">
    <property type="component" value="Unassembled WGS sequence"/>
</dbReference>
<keyword evidence="2" id="KW-1185">Reference proteome</keyword>
<accession>A0ACC5ZZV7</accession>
<keyword evidence="1" id="KW-0489">Methyltransferase</keyword>
<gene>
    <name evidence="1" type="ORF">M8744_14925</name>
</gene>
<proteinExistence type="predicted"/>
<name>A0ACC5ZZV7_9RHOB</name>
<sequence length="260" mass="29358">MTAPRACPVCESDQATRLDRYSPSEWDLVACDGCGFVFLRNPPPYEALEEDFAWEKTYEVRRQRGGSTRFSRWLRPLRDRMSASRNQSKQDVFRRLFGAGRVLDVGCGDIVRTEPPIVPYGIEISNVLQAGADEAMRAQGGYCLKASGADGVWEFDEEFFDGVILNSYLEHEADPRRVLGGIHRALKPGGKVFVRVPNFGSLNRRVIGAQWCGFRHPDHVNYFTTNSLERLAGKFGFGVQILNKSTLWVDDNIKAVLHRI</sequence>
<reference evidence="1" key="1">
    <citation type="submission" date="2022-06" db="EMBL/GenBank/DDBJ databases">
        <title>Lutimaribacter sp. EGI FJ00013, a novel bacterium isolated from a salt lake sediment enrichment.</title>
        <authorList>
            <person name="Gao L."/>
            <person name="Fang B.-Z."/>
            <person name="Li W.-J."/>
        </authorList>
    </citation>
    <scope>NUCLEOTIDE SEQUENCE</scope>
    <source>
        <strain evidence="1">EGI FJ00013</strain>
    </source>
</reference>
<evidence type="ECO:0000313" key="2">
    <source>
        <dbReference type="Proteomes" id="UP001203036"/>
    </source>
</evidence>